<dbReference type="InterPro" id="IPR029044">
    <property type="entry name" value="Nucleotide-diphossugar_trans"/>
</dbReference>
<dbReference type="Pfam" id="PF00535">
    <property type="entry name" value="Glycos_transf_2"/>
    <property type="match status" value="1"/>
</dbReference>
<protein>
    <submittedName>
        <fullName evidence="4">Glycosyltransferase EpsH</fullName>
        <ecNumber evidence="4">2.4.-.-</ecNumber>
    </submittedName>
</protein>
<dbReference type="PANTHER" id="PTHR22916:SF51">
    <property type="entry name" value="GLYCOSYLTRANSFERASE EPSH-RELATED"/>
    <property type="match status" value="1"/>
</dbReference>
<feature type="domain" description="Glycosyltransferase 2-like" evidence="3">
    <location>
        <begin position="11"/>
        <end position="174"/>
    </location>
</feature>
<dbReference type="PANTHER" id="PTHR22916">
    <property type="entry name" value="GLYCOSYLTRANSFERASE"/>
    <property type="match status" value="1"/>
</dbReference>
<sequence>MNKKIDKILVSIIVPIYNVEKYLRKCLESIRTQTHLCLEVIMINDGSPDESILICNKYAKLDSRFILVNKENGGLASARNKGLEYCNGEYIACVDSDDWIEPDMIEKMLINMLTYDTDMSVCSFYVEESNKTRLHDPIKKIEILTKEESLKYMILPKKFYGFSWNKMYKRSLLDNQKYNENILKGEDSPFSCEYILKCDKIVYDTTPLYHYRQDTISISRSKFKNAKMTVLDSYMYIIELLRVNNFPDDLVLLQEVQYANQLLSLIVNIYRTDPKIYLKQRKKIKKEMFTYYRKYFISNEIGLLHKVLYLFFMVIS</sequence>
<keyword evidence="1 4" id="KW-0328">Glycosyltransferase</keyword>
<dbReference type="RefSeq" id="WP_156635126.1">
    <property type="nucleotide sequence ID" value="NZ_CACRTL010000008.1"/>
</dbReference>
<proteinExistence type="predicted"/>
<dbReference type="EC" id="2.4.-.-" evidence="4"/>
<dbReference type="GO" id="GO:0016757">
    <property type="term" value="F:glycosyltransferase activity"/>
    <property type="evidence" value="ECO:0007669"/>
    <property type="project" value="UniProtKB-KW"/>
</dbReference>
<evidence type="ECO:0000256" key="2">
    <source>
        <dbReference type="ARBA" id="ARBA00022679"/>
    </source>
</evidence>
<evidence type="ECO:0000259" key="3">
    <source>
        <dbReference type="Pfam" id="PF00535"/>
    </source>
</evidence>
<accession>A0A6N2XZ75</accession>
<name>A0A6N2XZ75_9FIRM</name>
<dbReference type="SUPFAM" id="SSF53448">
    <property type="entry name" value="Nucleotide-diphospho-sugar transferases"/>
    <property type="match status" value="1"/>
</dbReference>
<keyword evidence="2 4" id="KW-0808">Transferase</keyword>
<reference evidence="4" key="1">
    <citation type="submission" date="2019-11" db="EMBL/GenBank/DDBJ databases">
        <authorList>
            <person name="Feng L."/>
        </authorList>
    </citation>
    <scope>NUCLEOTIDE SEQUENCE</scope>
    <source>
        <strain evidence="4">CramosumLFYP8</strain>
    </source>
</reference>
<evidence type="ECO:0000313" key="4">
    <source>
        <dbReference type="EMBL" id="VYT59791.1"/>
    </source>
</evidence>
<dbReference type="AlphaFoldDB" id="A0A6N2XZ75"/>
<dbReference type="CDD" id="cd00761">
    <property type="entry name" value="Glyco_tranf_GTA_type"/>
    <property type="match status" value="1"/>
</dbReference>
<dbReference type="EMBL" id="CACRTL010000008">
    <property type="protein sequence ID" value="VYT59791.1"/>
    <property type="molecule type" value="Genomic_DNA"/>
</dbReference>
<gene>
    <name evidence="4" type="primary">epsH</name>
    <name evidence="4" type="ORF">CRLFYP8_01304</name>
</gene>
<evidence type="ECO:0000256" key="1">
    <source>
        <dbReference type="ARBA" id="ARBA00022676"/>
    </source>
</evidence>
<dbReference type="InterPro" id="IPR001173">
    <property type="entry name" value="Glyco_trans_2-like"/>
</dbReference>
<organism evidence="4">
    <name type="scientific">Thomasclavelia ramosa</name>
    <dbReference type="NCBI Taxonomy" id="1547"/>
    <lineage>
        <taxon>Bacteria</taxon>
        <taxon>Bacillati</taxon>
        <taxon>Bacillota</taxon>
        <taxon>Erysipelotrichia</taxon>
        <taxon>Erysipelotrichales</taxon>
        <taxon>Coprobacillaceae</taxon>
        <taxon>Thomasclavelia</taxon>
    </lineage>
</organism>
<dbReference type="Gene3D" id="3.90.550.10">
    <property type="entry name" value="Spore Coat Polysaccharide Biosynthesis Protein SpsA, Chain A"/>
    <property type="match status" value="1"/>
</dbReference>